<comment type="caution">
    <text evidence="1">The sequence shown here is derived from an EMBL/GenBank/DDBJ whole genome shotgun (WGS) entry which is preliminary data.</text>
</comment>
<dbReference type="RefSeq" id="WP_096836286.1">
    <property type="nucleotide sequence ID" value="NZ_BFIH01000030.1"/>
</dbReference>
<name>A0A4C2ZLS7_ECOLX</name>
<evidence type="ECO:0000313" key="2">
    <source>
        <dbReference type="Proteomes" id="UP000300926"/>
    </source>
</evidence>
<organism evidence="1 2">
    <name type="scientific">Escherichia coli</name>
    <dbReference type="NCBI Taxonomy" id="562"/>
    <lineage>
        <taxon>Bacteria</taxon>
        <taxon>Pseudomonadati</taxon>
        <taxon>Pseudomonadota</taxon>
        <taxon>Gammaproteobacteria</taxon>
        <taxon>Enterobacterales</taxon>
        <taxon>Enterobacteriaceae</taxon>
        <taxon>Escherichia</taxon>
    </lineage>
</organism>
<protein>
    <submittedName>
        <fullName evidence="1">Uncharacterized protein</fullName>
    </submittedName>
</protein>
<accession>A0A4C2ZLS7</accession>
<gene>
    <name evidence="1" type="ORF">ExPECSC038_01123</name>
</gene>
<sequence length="164" mass="17883">MQISPVTLRVAKAFISRHHRHNKPPVGHKFSIGLRNDAGELIGVATAGRPVARHLDDGLTLEVNRTCTTGERNANSALYGAVWRAAKAMGYQRCITYTQADESGASLRAAGFVRVKELPPRKSWAESSVALRSKRDPVGNGGVPRVLWEIRRMSTTGIRINGGE</sequence>
<dbReference type="EMBL" id="BFIH01000030">
    <property type="protein sequence ID" value="GCO18729.1"/>
    <property type="molecule type" value="Genomic_DNA"/>
</dbReference>
<reference evidence="1 2" key="1">
    <citation type="submission" date="2018-04" db="EMBL/GenBank/DDBJ databases">
        <title>Large scale genomics of bovine and human commensal E. coli to reveal the emerging process of EHEC.</title>
        <authorList>
            <person name="Arimizu Y."/>
            <person name="Ogura Y."/>
        </authorList>
    </citation>
    <scope>NUCLEOTIDE SEQUENCE [LARGE SCALE GENOMIC DNA]</scope>
    <source>
        <strain evidence="1 2">ECSC038</strain>
    </source>
</reference>
<evidence type="ECO:0000313" key="1">
    <source>
        <dbReference type="EMBL" id="GCO18729.1"/>
    </source>
</evidence>
<dbReference type="InterPro" id="IPR053780">
    <property type="entry name" value="Gp66-like"/>
</dbReference>
<proteinExistence type="predicted"/>
<dbReference type="AlphaFoldDB" id="A0A4C2ZLS7"/>
<dbReference type="Proteomes" id="UP000300926">
    <property type="component" value="Unassembled WGS sequence"/>
</dbReference>
<dbReference type="NCBIfam" id="NF045478">
    <property type="entry name" value="XF1762_fam"/>
    <property type="match status" value="1"/>
</dbReference>